<dbReference type="EC" id="2.7.7.23" evidence="20"/>
<dbReference type="Gene3D" id="2.160.10.10">
    <property type="entry name" value="Hexapeptide repeat proteins"/>
    <property type="match status" value="1"/>
</dbReference>
<comment type="pathway">
    <text evidence="2 20">Nucleotide-sugar biosynthesis; UDP-N-acetyl-alpha-D-glucosamine biosynthesis; N-acetyl-alpha-D-glucosamine 1-phosphate from alpha-D-glucosamine 6-phosphate (route II): step 2/2.</text>
</comment>
<evidence type="ECO:0000313" key="23">
    <source>
        <dbReference type="Proteomes" id="UP000032250"/>
    </source>
</evidence>
<evidence type="ECO:0000259" key="21">
    <source>
        <dbReference type="Pfam" id="PF00483"/>
    </source>
</evidence>
<evidence type="ECO:0000256" key="11">
    <source>
        <dbReference type="ARBA" id="ARBA00022842"/>
    </source>
</evidence>
<evidence type="ECO:0000256" key="20">
    <source>
        <dbReference type="HAMAP-Rule" id="MF_01631"/>
    </source>
</evidence>
<dbReference type="OrthoDB" id="9775031at2"/>
<evidence type="ECO:0000256" key="9">
    <source>
        <dbReference type="ARBA" id="ARBA00022723"/>
    </source>
</evidence>
<keyword evidence="11 20" id="KW-0460">Magnesium</keyword>
<dbReference type="InterPro" id="IPR001451">
    <property type="entry name" value="Hexapep"/>
</dbReference>
<dbReference type="InterPro" id="IPR050065">
    <property type="entry name" value="GlmU-like"/>
</dbReference>
<dbReference type="InterPro" id="IPR011004">
    <property type="entry name" value="Trimer_LpxA-like_sf"/>
</dbReference>
<sequence>MYNCAIILAAGKGKRMKSSMPKVVHKVCGKEMVNHVIDNVRKANIKDVNLVIGKGSETVKEHTKDRNVTYSMQEEQLGTGHAVICAEEFLTDKKGTVAIFTGDAPLITNETIQELFKFHNNGEFAATLISSTVQDPTGYGRIIREASGEVKKIVEHKDCNEEELNVNEINSGMYCFDIEVLLTSLKSLNNDNSQGEYYLTDVIEIIKKSEEKVGAIVVPYEEIMGVNSRVQLSEAETVMRKRINYKHMVNGVTFIDCGSTYIDVDVEIGHDTIIYPGCVIQGNTTIKEECTLYSNSRICNSVIESGVTVENSVILESHVGEGTTVGPFAYIRPETKIGKSARIGDFVEIKKSTIGDNTKVSHLTYIGDAEVGSKCNFGCGTVVVNYDGQKKQKTIIGNNSFIGCNTNLISPVKVNDNTYIAAGSTITREVPEGALAIARSKQINKEGWLDKKGLLKK</sequence>
<dbReference type="InterPro" id="IPR038009">
    <property type="entry name" value="GlmU_C_LbH"/>
</dbReference>
<evidence type="ECO:0000256" key="15">
    <source>
        <dbReference type="ARBA" id="ARBA00023315"/>
    </source>
</evidence>
<dbReference type="GO" id="GO:0006048">
    <property type="term" value="P:UDP-N-acetylglucosamine biosynthetic process"/>
    <property type="evidence" value="ECO:0007669"/>
    <property type="project" value="UniProtKB-UniPathway"/>
</dbReference>
<evidence type="ECO:0000256" key="1">
    <source>
        <dbReference type="ARBA" id="ARBA00004496"/>
    </source>
</evidence>
<evidence type="ECO:0000256" key="18">
    <source>
        <dbReference type="ARBA" id="ARBA00048493"/>
    </source>
</evidence>
<feature type="binding site" evidence="20">
    <location>
        <position position="170"/>
    </location>
    <ligand>
        <name>UDP-N-acetyl-alpha-D-glucosamine</name>
        <dbReference type="ChEBI" id="CHEBI:57705"/>
    </ligand>
</feature>
<feature type="binding site" evidence="20">
    <location>
        <begin position="8"/>
        <end position="11"/>
    </location>
    <ligand>
        <name>UDP-N-acetyl-alpha-D-glucosamine</name>
        <dbReference type="ChEBI" id="CHEBI:57705"/>
    </ligand>
</feature>
<dbReference type="NCBIfam" id="NF010934">
    <property type="entry name" value="PRK14354.1"/>
    <property type="match status" value="1"/>
</dbReference>
<keyword evidence="8 20" id="KW-0548">Nucleotidyltransferase</keyword>
<evidence type="ECO:0000256" key="8">
    <source>
        <dbReference type="ARBA" id="ARBA00022695"/>
    </source>
</evidence>
<name>A0A0D0ZSL4_CLOBO</name>
<evidence type="ECO:0000256" key="19">
    <source>
        <dbReference type="ARBA" id="ARBA00049628"/>
    </source>
</evidence>
<dbReference type="GO" id="GO:0009252">
    <property type="term" value="P:peptidoglycan biosynthetic process"/>
    <property type="evidence" value="ECO:0007669"/>
    <property type="project" value="UniProtKB-UniRule"/>
</dbReference>
<evidence type="ECO:0000256" key="10">
    <source>
        <dbReference type="ARBA" id="ARBA00022737"/>
    </source>
</evidence>
<comment type="catalytic activity">
    <reaction evidence="18 20">
        <text>N-acetyl-alpha-D-glucosamine 1-phosphate + UTP + H(+) = UDP-N-acetyl-alpha-D-glucosamine + diphosphate</text>
        <dbReference type="Rhea" id="RHEA:13509"/>
        <dbReference type="ChEBI" id="CHEBI:15378"/>
        <dbReference type="ChEBI" id="CHEBI:33019"/>
        <dbReference type="ChEBI" id="CHEBI:46398"/>
        <dbReference type="ChEBI" id="CHEBI:57705"/>
        <dbReference type="ChEBI" id="CHEBI:57776"/>
        <dbReference type="EC" id="2.7.7.23"/>
    </reaction>
</comment>
<keyword evidence="6 20" id="KW-0963">Cytoplasm</keyword>
<evidence type="ECO:0000256" key="16">
    <source>
        <dbReference type="ARBA" id="ARBA00023316"/>
    </source>
</evidence>
<comment type="subunit">
    <text evidence="20">Homotrimer.</text>
</comment>
<dbReference type="GO" id="GO:0009245">
    <property type="term" value="P:lipid A biosynthetic process"/>
    <property type="evidence" value="ECO:0007669"/>
    <property type="project" value="UniProtKB-UniRule"/>
</dbReference>
<evidence type="ECO:0000256" key="17">
    <source>
        <dbReference type="ARBA" id="ARBA00048247"/>
    </source>
</evidence>
<evidence type="ECO:0000256" key="13">
    <source>
        <dbReference type="ARBA" id="ARBA00022984"/>
    </source>
</evidence>
<comment type="pathway">
    <text evidence="20">Bacterial outer membrane biogenesis; LPS lipid A biosynthesis.</text>
</comment>
<comment type="caution">
    <text evidence="22">The sequence shown here is derived from an EMBL/GenBank/DDBJ whole genome shotgun (WGS) entry which is preliminary data.</text>
</comment>
<evidence type="ECO:0000313" key="22">
    <source>
        <dbReference type="EMBL" id="KIS21828.1"/>
    </source>
</evidence>
<dbReference type="GO" id="GO:0071555">
    <property type="term" value="P:cell wall organization"/>
    <property type="evidence" value="ECO:0007669"/>
    <property type="project" value="UniProtKB-KW"/>
</dbReference>
<keyword evidence="16 20" id="KW-0961">Cell wall biogenesis/degradation</keyword>
<feature type="binding site" evidence="20">
    <location>
        <position position="140"/>
    </location>
    <ligand>
        <name>UDP-N-acetyl-alpha-D-glucosamine</name>
        <dbReference type="ChEBI" id="CHEBI:57705"/>
    </ligand>
</feature>
<feature type="region of interest" description="Linker" evidence="20">
    <location>
        <begin position="230"/>
        <end position="250"/>
    </location>
</feature>
<dbReference type="RefSeq" id="WP_003488211.1">
    <property type="nucleotide sequence ID" value="NZ_JXSU01000009.1"/>
</dbReference>
<dbReference type="EMBL" id="JXSU01000009">
    <property type="protein sequence ID" value="KIS21828.1"/>
    <property type="molecule type" value="Genomic_DNA"/>
</dbReference>
<accession>A0A0D0ZSL4</accession>
<feature type="active site" description="Proton acceptor" evidence="20">
    <location>
        <position position="362"/>
    </location>
</feature>
<reference evidence="22 23" key="1">
    <citation type="submission" date="2014-06" db="EMBL/GenBank/DDBJ databases">
        <title>Genome characterization of distinct group I Clostridium botulinum lineages.</title>
        <authorList>
            <person name="Giordani F."/>
            <person name="Anselmo A."/>
            <person name="Fillo S."/>
            <person name="Palozzi A.M."/>
            <person name="Fortunato A."/>
            <person name="Gentile B."/>
            <person name="Ciammaruconi A."/>
            <person name="Anniballi F."/>
            <person name="De Medici D."/>
            <person name="Lista F."/>
        </authorList>
    </citation>
    <scope>NUCLEOTIDE SEQUENCE [LARGE SCALE GENOMIC DNA]</scope>
    <source>
        <strain evidence="22 23">B2 450</strain>
    </source>
</reference>
<keyword evidence="10 20" id="KW-0677">Repeat</keyword>
<organism evidence="22 23">
    <name type="scientific">Clostridium botulinum B2 450</name>
    <dbReference type="NCBI Taxonomy" id="1379739"/>
    <lineage>
        <taxon>Bacteria</taxon>
        <taxon>Bacillati</taxon>
        <taxon>Bacillota</taxon>
        <taxon>Clostridia</taxon>
        <taxon>Eubacteriales</taxon>
        <taxon>Clostridiaceae</taxon>
        <taxon>Clostridium</taxon>
    </lineage>
</organism>
<feature type="binding site" evidence="20">
    <location>
        <position position="332"/>
    </location>
    <ligand>
        <name>UDP-N-acetyl-alpha-D-glucosamine</name>
        <dbReference type="ChEBI" id="CHEBI:57705"/>
    </ligand>
</feature>
<comment type="similarity">
    <text evidence="5 20">In the N-terminal section; belongs to the N-acetylglucosamine-1-phosphate uridyltransferase family.</text>
</comment>
<dbReference type="Proteomes" id="UP000032250">
    <property type="component" value="Unassembled WGS sequence"/>
</dbReference>
<feature type="binding site" evidence="20">
    <location>
        <begin position="385"/>
        <end position="386"/>
    </location>
    <ligand>
        <name>acetyl-CoA</name>
        <dbReference type="ChEBI" id="CHEBI:57288"/>
    </ligand>
</feature>
<feature type="binding site" evidence="20">
    <location>
        <position position="73"/>
    </location>
    <ligand>
        <name>UDP-N-acetyl-alpha-D-glucosamine</name>
        <dbReference type="ChEBI" id="CHEBI:57705"/>
    </ligand>
</feature>
<keyword evidence="13 20" id="KW-0573">Peptidoglycan synthesis</keyword>
<dbReference type="PATRIC" id="fig|1379739.3.peg.4085"/>
<comment type="function">
    <text evidence="19 20">Catalyzes the last two sequential reactions in the de novo biosynthetic pathway for UDP-N-acetylglucosamine (UDP-GlcNAc). The C-terminal domain catalyzes the transfer of acetyl group from acetyl coenzyme A to glucosamine-1-phosphate (GlcN-1-P) to produce N-acetylglucosamine-1-phosphate (GlcNAc-1-P), which is converted into UDP-GlcNAc by the transfer of uridine 5-monophosphate (from uridine 5-triphosphate), a reaction catalyzed by the N-terminal domain.</text>
</comment>
<dbReference type="AlphaFoldDB" id="A0A0D0ZSL4"/>
<feature type="binding site" evidence="20">
    <location>
        <position position="365"/>
    </location>
    <ligand>
        <name>UDP-N-acetyl-alpha-D-glucosamine</name>
        <dbReference type="ChEBI" id="CHEBI:57705"/>
    </ligand>
</feature>
<dbReference type="CDD" id="cd02540">
    <property type="entry name" value="GT2_GlmU_N_bac"/>
    <property type="match status" value="1"/>
</dbReference>
<evidence type="ECO:0000256" key="4">
    <source>
        <dbReference type="ARBA" id="ARBA00007707"/>
    </source>
</evidence>
<feature type="binding site" evidence="20">
    <location>
        <position position="22"/>
    </location>
    <ligand>
        <name>UDP-N-acetyl-alpha-D-glucosamine</name>
        <dbReference type="ChEBI" id="CHEBI:57705"/>
    </ligand>
</feature>
<dbReference type="SUPFAM" id="SSF53448">
    <property type="entry name" value="Nucleotide-diphospho-sugar transferases"/>
    <property type="match status" value="1"/>
</dbReference>
<feature type="binding site" evidence="20">
    <location>
        <position position="155"/>
    </location>
    <ligand>
        <name>UDP-N-acetyl-alpha-D-glucosamine</name>
        <dbReference type="ChEBI" id="CHEBI:57705"/>
    </ligand>
</feature>
<dbReference type="GO" id="GO:0000902">
    <property type="term" value="P:cell morphogenesis"/>
    <property type="evidence" value="ECO:0007669"/>
    <property type="project" value="UniProtKB-UniRule"/>
</dbReference>
<dbReference type="CDD" id="cd03353">
    <property type="entry name" value="LbH_GlmU_C"/>
    <property type="match status" value="1"/>
</dbReference>
<gene>
    <name evidence="20 22" type="primary">glmU</name>
    <name evidence="22" type="ORF">N495_18590</name>
</gene>
<feature type="binding site" evidence="20">
    <location>
        <position position="422"/>
    </location>
    <ligand>
        <name>acetyl-CoA</name>
        <dbReference type="ChEBI" id="CHEBI:57288"/>
    </ligand>
</feature>
<dbReference type="NCBIfam" id="TIGR01173">
    <property type="entry name" value="glmU"/>
    <property type="match status" value="1"/>
</dbReference>
<dbReference type="GO" id="GO:0003977">
    <property type="term" value="F:UDP-N-acetylglucosamine diphosphorylase activity"/>
    <property type="evidence" value="ECO:0007669"/>
    <property type="project" value="UniProtKB-UniRule"/>
</dbReference>
<dbReference type="Gene3D" id="3.90.550.10">
    <property type="entry name" value="Spore Coat Polysaccharide Biosynthesis Protein SpsA, Chain A"/>
    <property type="match status" value="1"/>
</dbReference>
<dbReference type="PANTHER" id="PTHR43584">
    <property type="entry name" value="NUCLEOTIDYL TRANSFERASE"/>
    <property type="match status" value="1"/>
</dbReference>
<dbReference type="GO" id="GO:0019134">
    <property type="term" value="F:glucosamine-1-phosphate N-acetyltransferase activity"/>
    <property type="evidence" value="ECO:0007669"/>
    <property type="project" value="UniProtKB-UniRule"/>
</dbReference>
<feature type="binding site" evidence="20">
    <location>
        <position position="227"/>
    </location>
    <ligand>
        <name>UDP-N-acetyl-alpha-D-glucosamine</name>
        <dbReference type="ChEBI" id="CHEBI:57705"/>
    </ligand>
</feature>
<evidence type="ECO:0000256" key="6">
    <source>
        <dbReference type="ARBA" id="ARBA00022490"/>
    </source>
</evidence>
<dbReference type="InterPro" id="IPR029044">
    <property type="entry name" value="Nucleotide-diphossugar_trans"/>
</dbReference>
<dbReference type="GO" id="GO:0000287">
    <property type="term" value="F:magnesium ion binding"/>
    <property type="evidence" value="ECO:0007669"/>
    <property type="project" value="UniProtKB-UniRule"/>
</dbReference>
<feature type="binding site" evidence="20">
    <location>
        <position position="376"/>
    </location>
    <ligand>
        <name>UDP-N-acetyl-alpha-D-glucosamine</name>
        <dbReference type="ChEBI" id="CHEBI:57705"/>
    </ligand>
</feature>
<comment type="subcellular location">
    <subcellularLocation>
        <location evidence="1 20">Cytoplasm</location>
    </subcellularLocation>
</comment>
<dbReference type="GO" id="GO:0016020">
    <property type="term" value="C:membrane"/>
    <property type="evidence" value="ECO:0007669"/>
    <property type="project" value="GOC"/>
</dbReference>
<keyword evidence="14 20" id="KW-0511">Multifunctional enzyme</keyword>
<feature type="binding site" evidence="20">
    <location>
        <position position="439"/>
    </location>
    <ligand>
        <name>acetyl-CoA</name>
        <dbReference type="ChEBI" id="CHEBI:57288"/>
    </ligand>
</feature>
<feature type="region of interest" description="Pyrophosphorylase" evidence="20">
    <location>
        <begin position="1"/>
        <end position="229"/>
    </location>
</feature>
<dbReference type="PANTHER" id="PTHR43584:SF3">
    <property type="entry name" value="BIFUNCTIONAL PROTEIN GLMU"/>
    <property type="match status" value="1"/>
</dbReference>
<keyword evidence="7 20" id="KW-0808">Transferase</keyword>
<protein>
    <recommendedName>
        <fullName evidence="20">Bifunctional protein GlmU</fullName>
    </recommendedName>
    <domain>
        <recommendedName>
            <fullName evidence="20">UDP-N-acetylglucosamine pyrophosphorylase</fullName>
            <ecNumber evidence="20">2.7.7.23</ecNumber>
        </recommendedName>
        <alternativeName>
            <fullName evidence="20">N-acetylglucosamine-1-phosphate uridyltransferase</fullName>
        </alternativeName>
    </domain>
    <domain>
        <recommendedName>
            <fullName evidence="20">Glucosamine-1-phosphate N-acetyltransferase</fullName>
            <ecNumber evidence="20">2.3.1.157</ecNumber>
        </recommendedName>
    </domain>
</protein>
<dbReference type="Pfam" id="PF00132">
    <property type="entry name" value="Hexapep"/>
    <property type="match status" value="2"/>
</dbReference>
<dbReference type="SUPFAM" id="SSF51161">
    <property type="entry name" value="Trimeric LpxA-like enzymes"/>
    <property type="match status" value="1"/>
</dbReference>
<feature type="binding site" evidence="20">
    <location>
        <begin position="78"/>
        <end position="79"/>
    </location>
    <ligand>
        <name>UDP-N-acetyl-alpha-D-glucosamine</name>
        <dbReference type="ChEBI" id="CHEBI:57705"/>
    </ligand>
</feature>
<evidence type="ECO:0000256" key="3">
    <source>
        <dbReference type="ARBA" id="ARBA00005208"/>
    </source>
</evidence>
<keyword evidence="9 20" id="KW-0479">Metal-binding</keyword>
<comment type="similarity">
    <text evidence="4 20">In the C-terminal section; belongs to the transferase hexapeptide repeat family.</text>
</comment>
<dbReference type="HAMAP" id="MF_01631">
    <property type="entry name" value="GlmU"/>
    <property type="match status" value="1"/>
</dbReference>
<dbReference type="UniPathway" id="UPA00973"/>
<dbReference type="InterPro" id="IPR005835">
    <property type="entry name" value="NTP_transferase_dom"/>
</dbReference>
<feature type="domain" description="Nucleotidyl transferase" evidence="21">
    <location>
        <begin position="5"/>
        <end position="214"/>
    </location>
</feature>
<proteinExistence type="inferred from homology"/>
<comment type="pathway">
    <text evidence="3 20">Nucleotide-sugar biosynthesis; UDP-N-acetyl-alpha-D-glucosamine biosynthesis; UDP-N-acetyl-alpha-D-glucosamine from N-acetyl-alpha-D-glucosamine 1-phosphate: step 1/1.</text>
</comment>
<dbReference type="Pfam" id="PF00483">
    <property type="entry name" value="NTP_transferase"/>
    <property type="match status" value="1"/>
</dbReference>
<keyword evidence="12 20" id="KW-0133">Cell shape</keyword>
<dbReference type="InterPro" id="IPR005882">
    <property type="entry name" value="Bifunctional_GlmU"/>
</dbReference>
<feature type="binding site" evidence="20">
    <location>
        <position position="103"/>
    </location>
    <ligand>
        <name>Mg(2+)</name>
        <dbReference type="ChEBI" id="CHEBI:18420"/>
    </ligand>
</feature>
<comment type="cofactor">
    <cofactor evidence="20">
        <name>Mg(2+)</name>
        <dbReference type="ChEBI" id="CHEBI:18420"/>
    </cofactor>
    <text evidence="20">Binds 1 Mg(2+) ion per subunit.</text>
</comment>
<evidence type="ECO:0000256" key="12">
    <source>
        <dbReference type="ARBA" id="ARBA00022960"/>
    </source>
</evidence>
<evidence type="ECO:0000256" key="5">
    <source>
        <dbReference type="ARBA" id="ARBA00007947"/>
    </source>
</evidence>
<dbReference type="EC" id="2.3.1.157" evidence="20"/>
<evidence type="ECO:0000256" key="14">
    <source>
        <dbReference type="ARBA" id="ARBA00023268"/>
    </source>
</evidence>
<comment type="caution">
    <text evidence="20">Lacks conserved residue(s) required for the propagation of feature annotation.</text>
</comment>
<evidence type="ECO:0000256" key="2">
    <source>
        <dbReference type="ARBA" id="ARBA00005166"/>
    </source>
</evidence>
<feature type="region of interest" description="N-acetyltransferase" evidence="20">
    <location>
        <begin position="251"/>
        <end position="457"/>
    </location>
</feature>
<keyword evidence="15 20" id="KW-0012">Acyltransferase</keyword>
<dbReference type="UniPathway" id="UPA00113">
    <property type="reaction ID" value="UER00532"/>
</dbReference>
<comment type="catalytic activity">
    <reaction evidence="17 20">
        <text>alpha-D-glucosamine 1-phosphate + acetyl-CoA = N-acetyl-alpha-D-glucosamine 1-phosphate + CoA + H(+)</text>
        <dbReference type="Rhea" id="RHEA:13725"/>
        <dbReference type="ChEBI" id="CHEBI:15378"/>
        <dbReference type="ChEBI" id="CHEBI:57287"/>
        <dbReference type="ChEBI" id="CHEBI:57288"/>
        <dbReference type="ChEBI" id="CHEBI:57776"/>
        <dbReference type="ChEBI" id="CHEBI:58516"/>
        <dbReference type="EC" id="2.3.1.157"/>
    </reaction>
</comment>
<evidence type="ECO:0000256" key="7">
    <source>
        <dbReference type="ARBA" id="ARBA00022679"/>
    </source>
</evidence>
<feature type="binding site" evidence="20">
    <location>
        <position position="350"/>
    </location>
    <ligand>
        <name>UDP-N-acetyl-alpha-D-glucosamine</name>
        <dbReference type="ChEBI" id="CHEBI:57705"/>
    </ligand>
</feature>
<dbReference type="GO" id="GO:0005737">
    <property type="term" value="C:cytoplasm"/>
    <property type="evidence" value="ECO:0007669"/>
    <property type="project" value="UniProtKB-SubCell"/>
</dbReference>
<dbReference type="GO" id="GO:0008360">
    <property type="term" value="P:regulation of cell shape"/>
    <property type="evidence" value="ECO:0007669"/>
    <property type="project" value="UniProtKB-KW"/>
</dbReference>
<dbReference type="HOGENOM" id="CLU_029499_15_2_9"/>
<feature type="binding site" evidence="20">
    <location>
        <position position="227"/>
    </location>
    <ligand>
        <name>Mg(2+)</name>
        <dbReference type="ChEBI" id="CHEBI:18420"/>
    </ligand>
</feature>